<dbReference type="Pfam" id="PF13641">
    <property type="entry name" value="Glyco_tranf_2_3"/>
    <property type="match status" value="1"/>
</dbReference>
<feature type="transmembrane region" description="Helical" evidence="9">
    <location>
        <begin position="442"/>
        <end position="462"/>
    </location>
</feature>
<evidence type="ECO:0000256" key="5">
    <source>
        <dbReference type="ARBA" id="ARBA00022989"/>
    </source>
</evidence>
<dbReference type="OrthoDB" id="9766299at2"/>
<dbReference type="CAZy" id="GT2">
    <property type="family name" value="Glycosyltransferase Family 2"/>
</dbReference>
<evidence type="ECO:0000256" key="8">
    <source>
        <dbReference type="ARBA" id="ARBA00023316"/>
    </source>
</evidence>
<sequence length="492" mass="56384">MGISFIDGISGFIPELYLGILTLIAIYSFHKISIIWRYYLHRRREISPLHKFSDADLPQVTIQLPLFNEMYVVDRLLEAVAALEYPVDKLQIQVLDDSTDETREICRAKVRELKQRHLNIDYIHRCDRKGYKAGALAYGLQSATGDLVMIFDADFVPSPDTLINMVHYFANPKVGMVQARWGHINRHYSILTEIQALMLDGHFVTEQTSRNRSGCFFNFNGTAGIWRIQTIEDAGGWQHTTVTEDLDLSYRAQLKGWECIYLPNIVVPAELPMEMNSFKSQQFRWAKGASQVAKKLLLPILTSNAPGHVKLEAFFHLTNNFNYLLLLVLLLLSLPYQLFLAETGWRYGLAIHLPLFLITTLSLLAFYSVAQEEQRGQNSPWKLTSNLFLLMSVGIGLSINQSLAVYDGLFRVGRDFVRTPKHGVTSNEEDWKTRKYRAARNLVPYLELSMVVYLLLTISVAVVNAHYLSLPFLLLFLIGYIYVLSLSMFQRR</sequence>
<dbReference type="InterPro" id="IPR029044">
    <property type="entry name" value="Nucleotide-diphossugar_trans"/>
</dbReference>
<evidence type="ECO:0000313" key="11">
    <source>
        <dbReference type="Proteomes" id="UP000000268"/>
    </source>
</evidence>
<evidence type="ECO:0000256" key="9">
    <source>
        <dbReference type="SAM" id="Phobius"/>
    </source>
</evidence>
<keyword evidence="11" id="KW-1185">Reference proteome</keyword>
<evidence type="ECO:0000256" key="4">
    <source>
        <dbReference type="ARBA" id="ARBA00022692"/>
    </source>
</evidence>
<keyword evidence="3 10" id="KW-0808">Transferase</keyword>
<proteinExistence type="predicted"/>
<feature type="transmembrane region" description="Helical" evidence="9">
    <location>
        <begin position="468"/>
        <end position="489"/>
    </location>
</feature>
<keyword evidence="5 9" id="KW-1133">Transmembrane helix</keyword>
<dbReference type="AlphaFoldDB" id="B0C9M4"/>
<dbReference type="PANTHER" id="PTHR32044:SF80">
    <property type="entry name" value="XYLOGLUCAN GLYCOSYLTRANSFERASE 2-RELATED"/>
    <property type="match status" value="1"/>
</dbReference>
<comment type="subcellular location">
    <subcellularLocation>
        <location evidence="1">Golgi apparatus membrane</location>
        <topology evidence="1">Multi-pass membrane protein</topology>
    </subcellularLocation>
</comment>
<name>B0C9M4_ACAM1</name>
<evidence type="ECO:0000256" key="2">
    <source>
        <dbReference type="ARBA" id="ARBA00022676"/>
    </source>
</evidence>
<evidence type="ECO:0000256" key="6">
    <source>
        <dbReference type="ARBA" id="ARBA00023034"/>
    </source>
</evidence>
<dbReference type="GO" id="GO:0016757">
    <property type="term" value="F:glycosyltransferase activity"/>
    <property type="evidence" value="ECO:0007669"/>
    <property type="project" value="UniProtKB-KW"/>
</dbReference>
<dbReference type="RefSeq" id="WP_012165433.1">
    <property type="nucleotide sequence ID" value="NC_009925.1"/>
</dbReference>
<keyword evidence="8" id="KW-0961">Cell wall biogenesis/degradation</keyword>
<dbReference type="KEGG" id="amr:AM1_5210"/>
<keyword evidence="6" id="KW-0333">Golgi apparatus</keyword>
<keyword evidence="2" id="KW-0328">Glycosyltransferase</keyword>
<accession>B0C9M4</accession>
<keyword evidence="7 9" id="KW-0472">Membrane</keyword>
<dbReference type="FunFam" id="3.90.550.10:FF:000057">
    <property type="entry name" value="Glycosyltransferase-like protein, family 2"/>
    <property type="match status" value="1"/>
</dbReference>
<evidence type="ECO:0000256" key="7">
    <source>
        <dbReference type="ARBA" id="ARBA00023136"/>
    </source>
</evidence>
<dbReference type="GO" id="GO:0071555">
    <property type="term" value="P:cell wall organization"/>
    <property type="evidence" value="ECO:0007669"/>
    <property type="project" value="UniProtKB-KW"/>
</dbReference>
<feature type="transmembrane region" description="Helical" evidence="9">
    <location>
        <begin position="321"/>
        <end position="340"/>
    </location>
</feature>
<dbReference type="Proteomes" id="UP000000268">
    <property type="component" value="Chromosome"/>
</dbReference>
<dbReference type="PANTHER" id="PTHR32044">
    <property type="entry name" value="GLUCOMANNAN 4-BETA-MANNOSYLTRANSFERASE 9"/>
    <property type="match status" value="1"/>
</dbReference>
<feature type="transmembrane region" description="Helical" evidence="9">
    <location>
        <begin position="16"/>
        <end position="40"/>
    </location>
</feature>
<feature type="transmembrane region" description="Helical" evidence="9">
    <location>
        <begin position="347"/>
        <end position="367"/>
    </location>
</feature>
<protein>
    <submittedName>
        <fullName evidence="10">Glycosyl transferase, family 2</fullName>
    </submittedName>
</protein>
<dbReference type="EMBL" id="CP000828">
    <property type="protein sequence ID" value="ABW30172.1"/>
    <property type="molecule type" value="Genomic_DNA"/>
</dbReference>
<organism evidence="10 11">
    <name type="scientific">Acaryochloris marina (strain MBIC 11017)</name>
    <dbReference type="NCBI Taxonomy" id="329726"/>
    <lineage>
        <taxon>Bacteria</taxon>
        <taxon>Bacillati</taxon>
        <taxon>Cyanobacteriota</taxon>
        <taxon>Cyanophyceae</taxon>
        <taxon>Acaryochloridales</taxon>
        <taxon>Acaryochloridaceae</taxon>
        <taxon>Acaryochloris</taxon>
    </lineage>
</organism>
<dbReference type="CDD" id="cd06437">
    <property type="entry name" value="CESA_CaSu_A2"/>
    <property type="match status" value="1"/>
</dbReference>
<evidence type="ECO:0000256" key="1">
    <source>
        <dbReference type="ARBA" id="ARBA00004653"/>
    </source>
</evidence>
<dbReference type="eggNOG" id="COG1215">
    <property type="taxonomic scope" value="Bacteria"/>
</dbReference>
<evidence type="ECO:0000256" key="3">
    <source>
        <dbReference type="ARBA" id="ARBA00022679"/>
    </source>
</evidence>
<dbReference type="Gene3D" id="3.90.550.10">
    <property type="entry name" value="Spore Coat Polysaccharide Biosynthesis Protein SpsA, Chain A"/>
    <property type="match status" value="1"/>
</dbReference>
<keyword evidence="4 9" id="KW-0812">Transmembrane</keyword>
<dbReference type="SUPFAM" id="SSF53448">
    <property type="entry name" value="Nucleotide-diphospho-sugar transferases"/>
    <property type="match status" value="1"/>
</dbReference>
<dbReference type="HOGENOM" id="CLU_012856_4_0_3"/>
<dbReference type="STRING" id="329726.AM1_5210"/>
<gene>
    <name evidence="10" type="ordered locus">AM1_5210</name>
</gene>
<evidence type="ECO:0000313" key="10">
    <source>
        <dbReference type="EMBL" id="ABW30172.1"/>
    </source>
</evidence>
<reference evidence="10 11" key="1">
    <citation type="journal article" date="2008" name="Proc. Natl. Acad. Sci. U.S.A.">
        <title>Niche adaptation and genome expansion in the chlorophyll d-producing cyanobacterium Acaryochloris marina.</title>
        <authorList>
            <person name="Swingley W.D."/>
            <person name="Chen M."/>
            <person name="Cheung P.C."/>
            <person name="Conrad A.L."/>
            <person name="Dejesa L.C."/>
            <person name="Hao J."/>
            <person name="Honchak B.M."/>
            <person name="Karbach L.E."/>
            <person name="Kurdoglu A."/>
            <person name="Lahiri S."/>
            <person name="Mastrian S.D."/>
            <person name="Miyashita H."/>
            <person name="Page L."/>
            <person name="Ramakrishna P."/>
            <person name="Satoh S."/>
            <person name="Sattley W.M."/>
            <person name="Shimada Y."/>
            <person name="Taylor H.L."/>
            <person name="Tomo T."/>
            <person name="Tsuchiya T."/>
            <person name="Wang Z.T."/>
            <person name="Raymond J."/>
            <person name="Mimuro M."/>
            <person name="Blankenship R.E."/>
            <person name="Touchman J.W."/>
        </authorList>
    </citation>
    <scope>NUCLEOTIDE SEQUENCE [LARGE SCALE GENOMIC DNA]</scope>
    <source>
        <strain evidence="11">MBIC 11017</strain>
    </source>
</reference>